<organism evidence="1 2">
    <name type="scientific">Araneus ventricosus</name>
    <name type="common">Orbweaver spider</name>
    <name type="synonym">Epeira ventricosa</name>
    <dbReference type="NCBI Taxonomy" id="182803"/>
    <lineage>
        <taxon>Eukaryota</taxon>
        <taxon>Metazoa</taxon>
        <taxon>Ecdysozoa</taxon>
        <taxon>Arthropoda</taxon>
        <taxon>Chelicerata</taxon>
        <taxon>Arachnida</taxon>
        <taxon>Araneae</taxon>
        <taxon>Araneomorphae</taxon>
        <taxon>Entelegynae</taxon>
        <taxon>Araneoidea</taxon>
        <taxon>Araneidae</taxon>
        <taxon>Araneus</taxon>
    </lineage>
</organism>
<comment type="caution">
    <text evidence="1">The sequence shown here is derived from an EMBL/GenBank/DDBJ whole genome shotgun (WGS) entry which is preliminary data.</text>
</comment>
<reference evidence="1 2" key="1">
    <citation type="journal article" date="2019" name="Sci. Rep.">
        <title>Orb-weaving spider Araneus ventricosus genome elucidates the spidroin gene catalogue.</title>
        <authorList>
            <person name="Kono N."/>
            <person name="Nakamura H."/>
            <person name="Ohtoshi R."/>
            <person name="Moran D.A.P."/>
            <person name="Shinohara A."/>
            <person name="Yoshida Y."/>
            <person name="Fujiwara M."/>
            <person name="Mori M."/>
            <person name="Tomita M."/>
            <person name="Arakawa K."/>
        </authorList>
    </citation>
    <scope>NUCLEOTIDE SEQUENCE [LARGE SCALE GENOMIC DNA]</scope>
</reference>
<gene>
    <name evidence="1" type="ORF">AVEN_225946_1</name>
</gene>
<proteinExistence type="predicted"/>
<accession>A0A4Y2GNB0</accession>
<dbReference type="EMBL" id="BGPR01001488">
    <property type="protein sequence ID" value="GBM55160.1"/>
    <property type="molecule type" value="Genomic_DNA"/>
</dbReference>
<name>A0A4Y2GNB0_ARAVE</name>
<protein>
    <submittedName>
        <fullName evidence="1">Uncharacterized protein</fullName>
    </submittedName>
</protein>
<sequence>MCNGAYPSHSGPPGIIILLPTNLSISLTQEEGSWLSSDEEPLKNTPYSLLKNKWPQFAVSKNNIVVPTKKSSPIRSRRLTHAIYYPQSIKNLLCLLPVYNVLRNSYSKRSRKF</sequence>
<dbReference type="Proteomes" id="UP000499080">
    <property type="component" value="Unassembled WGS sequence"/>
</dbReference>
<evidence type="ECO:0000313" key="2">
    <source>
        <dbReference type="Proteomes" id="UP000499080"/>
    </source>
</evidence>
<dbReference type="AlphaFoldDB" id="A0A4Y2GNB0"/>
<keyword evidence="2" id="KW-1185">Reference proteome</keyword>
<evidence type="ECO:0000313" key="1">
    <source>
        <dbReference type="EMBL" id="GBM55160.1"/>
    </source>
</evidence>